<dbReference type="Proteomes" id="UP000053890">
    <property type="component" value="Unassembled WGS sequence"/>
</dbReference>
<evidence type="ECO:0000313" key="3">
    <source>
        <dbReference type="Proteomes" id="UP000053890"/>
    </source>
</evidence>
<feature type="compositionally biased region" description="Basic and acidic residues" evidence="1">
    <location>
        <begin position="82"/>
        <end position="91"/>
    </location>
</feature>
<evidence type="ECO:0000313" key="2">
    <source>
        <dbReference type="EMBL" id="KPV78146.1"/>
    </source>
</evidence>
<protein>
    <submittedName>
        <fullName evidence="2">Uncharacterized protein</fullName>
    </submittedName>
</protein>
<feature type="compositionally biased region" description="Low complexity" evidence="1">
    <location>
        <begin position="14"/>
        <end position="26"/>
    </location>
</feature>
<evidence type="ECO:0000256" key="1">
    <source>
        <dbReference type="SAM" id="MobiDB-lite"/>
    </source>
</evidence>
<dbReference type="EMBL" id="KQ474073">
    <property type="protein sequence ID" value="KPV78146.1"/>
    <property type="molecule type" value="Genomic_DNA"/>
</dbReference>
<feature type="region of interest" description="Disordered" evidence="1">
    <location>
        <begin position="561"/>
        <end position="584"/>
    </location>
</feature>
<dbReference type="RefSeq" id="XP_018274195.1">
    <property type="nucleotide sequence ID" value="XM_018415431.1"/>
</dbReference>
<accession>A0A194SF28</accession>
<dbReference type="OMA" id="GFTQPRH"/>
<dbReference type="AlphaFoldDB" id="A0A194SF28"/>
<name>A0A194SF28_RHOGW</name>
<feature type="compositionally biased region" description="Low complexity" evidence="1">
    <location>
        <begin position="71"/>
        <end position="80"/>
    </location>
</feature>
<organism evidence="2 3">
    <name type="scientific">Rhodotorula graminis (strain WP1)</name>
    <dbReference type="NCBI Taxonomy" id="578459"/>
    <lineage>
        <taxon>Eukaryota</taxon>
        <taxon>Fungi</taxon>
        <taxon>Dikarya</taxon>
        <taxon>Basidiomycota</taxon>
        <taxon>Pucciniomycotina</taxon>
        <taxon>Microbotryomycetes</taxon>
        <taxon>Sporidiobolales</taxon>
        <taxon>Sporidiobolaceae</taxon>
        <taxon>Rhodotorula</taxon>
    </lineage>
</organism>
<keyword evidence="3" id="KW-1185">Reference proteome</keyword>
<dbReference type="GeneID" id="28975879"/>
<reference evidence="2 3" key="1">
    <citation type="journal article" date="2015" name="Front. Microbiol.">
        <title>Genome sequence of the plant growth promoting endophytic yeast Rhodotorula graminis WP1.</title>
        <authorList>
            <person name="Firrincieli A."/>
            <person name="Otillar R."/>
            <person name="Salamov A."/>
            <person name="Schmutz J."/>
            <person name="Khan Z."/>
            <person name="Redman R.S."/>
            <person name="Fleck N.D."/>
            <person name="Lindquist E."/>
            <person name="Grigoriev I.V."/>
            <person name="Doty S.L."/>
        </authorList>
    </citation>
    <scope>NUCLEOTIDE SEQUENCE [LARGE SCALE GENOMIC DNA]</scope>
    <source>
        <strain evidence="2 3">WP1</strain>
    </source>
</reference>
<gene>
    <name evidence="2" type="ORF">RHOBADRAFT_50654</name>
</gene>
<proteinExistence type="predicted"/>
<sequence length="584" mass="64180">MLRTAPTLRPLLKSAAVASTSRAIAADPRRSFASRPQASWDDDADARRPTSRVRDGRIVPHYARGDRDHPSSSSSSSSWSAPRRESGDPARAKPRRPKQQKDIVHPQPSPEDLERYHKTRVLRAERLERKDLTAQLTETKTYMGGFTQPRHLQFLTTLDPTRKPKDSRDVRVGPNRIRPAAEAYEPHVVYLAVTRYPVRWGHGRQTRRECFSGYCRESELEDRFRALNYGTWKEEKTELVKLRHGQPRQPVVTPAHWACLGDSKEYLDQAVFPGSPEDRSLLNRPASKLLHALLKERARTLRAADLEADAPSSSAPADAVSAQGRTLAELDALIASTSARLLPPVTDYTRPGPPYTSPPLVVPLLTVTLPTRPLAATLARLSNGHARGLSFIASIPNEDRKDGPALFRRLLRMRANRIQSVTRELILKLDGYGGGLMGLRMGPEDRGRGIEGEGLGESTTAPERGWAEVSWLDEASTCWEGIARDEYLASWDDVEGAKAGPRRLDNARWATPHPLVPAAVGEDARASSASAGDVLARIDTDAAARQVEVDEEAGLVVAEGEGAAEKAEPVAAVESSEVQQATSV</sequence>
<feature type="compositionally biased region" description="Low complexity" evidence="1">
    <location>
        <begin position="569"/>
        <end position="578"/>
    </location>
</feature>
<feature type="region of interest" description="Disordered" evidence="1">
    <location>
        <begin position="1"/>
        <end position="116"/>
    </location>
</feature>
<feature type="compositionally biased region" description="Basic and acidic residues" evidence="1">
    <location>
        <begin position="45"/>
        <end position="70"/>
    </location>
</feature>
<dbReference type="OrthoDB" id="3258969at2759"/>